<dbReference type="SUPFAM" id="SSF53850">
    <property type="entry name" value="Periplasmic binding protein-like II"/>
    <property type="match status" value="1"/>
</dbReference>
<dbReference type="InterPro" id="IPR036388">
    <property type="entry name" value="WH-like_DNA-bd_sf"/>
</dbReference>
<dbReference type="Gene3D" id="3.40.190.10">
    <property type="entry name" value="Periplasmic binding protein-like II"/>
    <property type="match status" value="2"/>
</dbReference>
<evidence type="ECO:0000256" key="2">
    <source>
        <dbReference type="ARBA" id="ARBA00023015"/>
    </source>
</evidence>
<sequence>MKLQQLRYLAAIVENDLNITAAAERMHTSQPGVSKQLKQLEDELGFPIFLRQGRTLTRITPSGKRVIERAQKILKEVQNIKRLADEQKDDGRGTLSIGTTHTQARYVLPSVIRTFRQRYPQVELHLHQGTSEQIAEMASLDRIDFAINTGSQEMFTNLVLLPCYRWHRRLVVPHGHPLENEAKVTIETLAKYPIVTYVFSYSGPSSLQQIFARAGKTPNVALTARDADVIKTYVRLGLGVGVIASMAIDPREDADLVSIDASHLFPAHLTWIGFHQGALLRSYMYEFLQAIGPHLTRRLVDRAGNASTVEEVDALFADVDLPIFR</sequence>
<dbReference type="PANTHER" id="PTHR30126:SF6">
    <property type="entry name" value="HTH-TYPE TRANSCRIPTIONAL REGULATOR CYSB-RELATED"/>
    <property type="match status" value="1"/>
</dbReference>
<dbReference type="Gene3D" id="1.10.10.10">
    <property type="entry name" value="Winged helix-like DNA-binding domain superfamily/Winged helix DNA-binding domain"/>
    <property type="match status" value="1"/>
</dbReference>
<evidence type="ECO:0000313" key="7">
    <source>
        <dbReference type="Proteomes" id="UP000070250"/>
    </source>
</evidence>
<dbReference type="EMBL" id="CP011971">
    <property type="protein sequence ID" value="AMN45944.1"/>
    <property type="molecule type" value="Genomic_DNA"/>
</dbReference>
<evidence type="ECO:0000256" key="3">
    <source>
        <dbReference type="ARBA" id="ARBA00023125"/>
    </source>
</evidence>
<evidence type="ECO:0000259" key="5">
    <source>
        <dbReference type="PROSITE" id="PS50931"/>
    </source>
</evidence>
<keyword evidence="4" id="KW-0804">Transcription</keyword>
<dbReference type="PRINTS" id="PR00039">
    <property type="entry name" value="HTHLYSR"/>
</dbReference>
<dbReference type="KEGG" id="sdf:ACG33_02215"/>
<dbReference type="InterPro" id="IPR000847">
    <property type="entry name" value="LysR_HTH_N"/>
</dbReference>
<evidence type="ECO:0000313" key="6">
    <source>
        <dbReference type="EMBL" id="AMN45944.1"/>
    </source>
</evidence>
<dbReference type="InterPro" id="IPR037423">
    <property type="entry name" value="CysB_PBP2"/>
</dbReference>
<comment type="similarity">
    <text evidence="1">Belongs to the LysR transcriptional regulatory family.</text>
</comment>
<gene>
    <name evidence="6" type="primary">cysB</name>
    <name evidence="6" type="ORF">ACG33_02215</name>
</gene>
<dbReference type="STRING" id="465721.ACG33_02215"/>
<feature type="domain" description="HTH lysR-type" evidence="5">
    <location>
        <begin position="1"/>
        <end position="57"/>
    </location>
</feature>
<dbReference type="CDD" id="cd08413">
    <property type="entry name" value="PBP2_CysB_like"/>
    <property type="match status" value="1"/>
</dbReference>
<dbReference type="SUPFAM" id="SSF46785">
    <property type="entry name" value="Winged helix' DNA-binding domain"/>
    <property type="match status" value="1"/>
</dbReference>
<dbReference type="OrthoDB" id="5297026at2"/>
<proteinExistence type="inferred from homology"/>
<reference evidence="6 7" key="1">
    <citation type="submission" date="2015-06" db="EMBL/GenBank/DDBJ databases">
        <title>A Comprehensive Approach to Explore the Metabolic and Phylogenetic Diversity of Bacterial Steroid Degradation in the Environment: Testosterone as an Example.</title>
        <authorList>
            <person name="Yang F.-C."/>
            <person name="Chen Y.-L."/>
            <person name="Yu C.-P."/>
            <person name="Tang S.-L."/>
            <person name="Wang P.-H."/>
            <person name="Ismail W."/>
            <person name="Wang C.-H."/>
            <person name="Yang C.-Y."/>
            <person name="Chiang Y.-R."/>
        </authorList>
    </citation>
    <scope>NUCLEOTIDE SEQUENCE [LARGE SCALE GENOMIC DNA]</scope>
    <source>
        <strain evidence="6 7">DSM 18526</strain>
    </source>
</reference>
<keyword evidence="7" id="KW-1185">Reference proteome</keyword>
<dbReference type="RefSeq" id="WP_066918344.1">
    <property type="nucleotide sequence ID" value="NZ_CP011971.1"/>
</dbReference>
<evidence type="ECO:0000256" key="4">
    <source>
        <dbReference type="ARBA" id="ARBA00023163"/>
    </source>
</evidence>
<name>A0A127F683_STEDE</name>
<dbReference type="FunFam" id="1.10.10.10:FF:000001">
    <property type="entry name" value="LysR family transcriptional regulator"/>
    <property type="match status" value="1"/>
</dbReference>
<dbReference type="InterPro" id="IPR005119">
    <property type="entry name" value="LysR_subst-bd"/>
</dbReference>
<dbReference type="PATRIC" id="fig|465721.4.peg.481"/>
<dbReference type="GO" id="GO:0000976">
    <property type="term" value="F:transcription cis-regulatory region binding"/>
    <property type="evidence" value="ECO:0007669"/>
    <property type="project" value="TreeGrafter"/>
</dbReference>
<accession>A0A127F683</accession>
<dbReference type="PANTHER" id="PTHR30126">
    <property type="entry name" value="HTH-TYPE TRANSCRIPTIONAL REGULATOR"/>
    <property type="match status" value="1"/>
</dbReference>
<dbReference type="PROSITE" id="PS50931">
    <property type="entry name" value="HTH_LYSR"/>
    <property type="match status" value="1"/>
</dbReference>
<dbReference type="GO" id="GO:0003700">
    <property type="term" value="F:DNA-binding transcription factor activity"/>
    <property type="evidence" value="ECO:0007669"/>
    <property type="project" value="InterPro"/>
</dbReference>
<organism evidence="6 7">
    <name type="scientific">Steroidobacter denitrificans</name>
    <dbReference type="NCBI Taxonomy" id="465721"/>
    <lineage>
        <taxon>Bacteria</taxon>
        <taxon>Pseudomonadati</taxon>
        <taxon>Pseudomonadota</taxon>
        <taxon>Gammaproteobacteria</taxon>
        <taxon>Steroidobacterales</taxon>
        <taxon>Steroidobacteraceae</taxon>
        <taxon>Steroidobacter</taxon>
    </lineage>
</organism>
<protein>
    <submittedName>
        <fullName evidence="6">CysB family transcriptional regulator</fullName>
    </submittedName>
</protein>
<dbReference type="AlphaFoldDB" id="A0A127F683"/>
<dbReference type="Pfam" id="PF00126">
    <property type="entry name" value="HTH_1"/>
    <property type="match status" value="1"/>
</dbReference>
<evidence type="ECO:0000256" key="1">
    <source>
        <dbReference type="ARBA" id="ARBA00009437"/>
    </source>
</evidence>
<dbReference type="GO" id="GO:0019344">
    <property type="term" value="P:cysteine biosynthetic process"/>
    <property type="evidence" value="ECO:0007669"/>
    <property type="project" value="TreeGrafter"/>
</dbReference>
<dbReference type="Pfam" id="PF03466">
    <property type="entry name" value="LysR_substrate"/>
    <property type="match status" value="1"/>
</dbReference>
<keyword evidence="3" id="KW-0238">DNA-binding</keyword>
<keyword evidence="2" id="KW-0805">Transcription regulation</keyword>
<dbReference type="InterPro" id="IPR036390">
    <property type="entry name" value="WH_DNA-bd_sf"/>
</dbReference>
<dbReference type="Proteomes" id="UP000070250">
    <property type="component" value="Chromosome"/>
</dbReference>
<dbReference type="NCBIfam" id="NF009326">
    <property type="entry name" value="PRK12681.1"/>
    <property type="match status" value="1"/>
</dbReference>